<dbReference type="GO" id="GO:0006412">
    <property type="term" value="P:translation"/>
    <property type="evidence" value="ECO:0007669"/>
    <property type="project" value="UniProtKB-UniRule"/>
</dbReference>
<evidence type="ECO:0000256" key="5">
    <source>
        <dbReference type="RuleBase" id="RU000660"/>
    </source>
</evidence>
<evidence type="ECO:0000256" key="2">
    <source>
        <dbReference type="ARBA" id="ARBA00022980"/>
    </source>
</evidence>
<dbReference type="GO" id="GO:0003735">
    <property type="term" value="F:structural constituent of ribosome"/>
    <property type="evidence" value="ECO:0007669"/>
    <property type="project" value="InterPro"/>
</dbReference>
<protein>
    <recommendedName>
        <fullName evidence="4">Large ribosomal subunit protein bL17</fullName>
    </recommendedName>
</protein>
<dbReference type="InterPro" id="IPR047859">
    <property type="entry name" value="Ribosomal_bL17_CS"/>
</dbReference>
<dbReference type="GO" id="GO:0022625">
    <property type="term" value="C:cytosolic large ribosomal subunit"/>
    <property type="evidence" value="ECO:0007669"/>
    <property type="project" value="TreeGrafter"/>
</dbReference>
<evidence type="ECO:0000256" key="3">
    <source>
        <dbReference type="ARBA" id="ARBA00023274"/>
    </source>
</evidence>
<organism evidence="6">
    <name type="scientific">uncultured Chloroflexi bacterium Rifle_16ft_4_minimus_6153</name>
    <dbReference type="NCBI Taxonomy" id="1665079"/>
    <lineage>
        <taxon>Bacteria</taxon>
        <taxon>Bacillati</taxon>
        <taxon>Chloroflexota</taxon>
        <taxon>environmental samples</taxon>
    </lineage>
</organism>
<name>A0A0H4TUK5_9CHLR</name>
<reference evidence="6" key="1">
    <citation type="journal article" date="2015" name="ISME J.">
        <title>Aquifer environment selects for microbial species cohorts in sediment and groundwater.</title>
        <authorList>
            <person name="Hug L.A."/>
            <person name="Thomas B.C."/>
            <person name="Brown C.T."/>
            <person name="Frischkorn K.R."/>
            <person name="Williams K.H."/>
            <person name="Tringe S.G."/>
            <person name="Banfield J.F."/>
        </authorList>
    </citation>
    <scope>NUCLEOTIDE SEQUENCE</scope>
</reference>
<sequence length="132" mass="15153">MKHRVYGRRLGRSFDQRNALRRTLMTQFFEHERIETTEAKAKAIRSEVEKLITLAKRGVRAGQGEGAEARARLVHARRVATARLNNPNVVKKLFETIAPRYEKRRGGYTRLLKLGPRLGDAAPMVLLEMVEE</sequence>
<dbReference type="EMBL" id="KT007044">
    <property type="protein sequence ID" value="AKQ04544.1"/>
    <property type="molecule type" value="Genomic_DNA"/>
</dbReference>
<comment type="subunit">
    <text evidence="4">Part of the 50S ribosomal subunit. Contacts protein L32.</text>
</comment>
<dbReference type="NCBIfam" id="TIGR00059">
    <property type="entry name" value="L17"/>
    <property type="match status" value="1"/>
</dbReference>
<evidence type="ECO:0000256" key="1">
    <source>
        <dbReference type="ARBA" id="ARBA00008777"/>
    </source>
</evidence>
<dbReference type="PROSITE" id="PS01167">
    <property type="entry name" value="RIBOSOMAL_L17"/>
    <property type="match status" value="1"/>
</dbReference>
<dbReference type="AlphaFoldDB" id="A0A0H4TUK5"/>
<dbReference type="PANTHER" id="PTHR14413:SF16">
    <property type="entry name" value="LARGE RIBOSOMAL SUBUNIT PROTEIN BL17M"/>
    <property type="match status" value="1"/>
</dbReference>
<comment type="similarity">
    <text evidence="1 4 5">Belongs to the bacterial ribosomal protein bL17 family.</text>
</comment>
<accession>A0A0H4TUK5</accession>
<evidence type="ECO:0000256" key="4">
    <source>
        <dbReference type="HAMAP-Rule" id="MF_01368"/>
    </source>
</evidence>
<keyword evidence="3 4" id="KW-0687">Ribonucleoprotein</keyword>
<dbReference type="PANTHER" id="PTHR14413">
    <property type="entry name" value="RIBOSOMAL PROTEIN L17"/>
    <property type="match status" value="1"/>
</dbReference>
<dbReference type="InterPro" id="IPR000456">
    <property type="entry name" value="Ribosomal_bL17"/>
</dbReference>
<keyword evidence="2 4" id="KW-0689">Ribosomal protein</keyword>
<dbReference type="HAMAP" id="MF_01368">
    <property type="entry name" value="Ribosomal_bL17"/>
    <property type="match status" value="1"/>
</dbReference>
<dbReference type="Pfam" id="PF01196">
    <property type="entry name" value="Ribosomal_L17"/>
    <property type="match status" value="1"/>
</dbReference>
<gene>
    <name evidence="4 6" type="primary">rplQ</name>
</gene>
<dbReference type="InterPro" id="IPR036373">
    <property type="entry name" value="Ribosomal_bL17_sf"/>
</dbReference>
<evidence type="ECO:0000313" key="6">
    <source>
        <dbReference type="EMBL" id="AKQ04544.1"/>
    </source>
</evidence>
<dbReference type="SUPFAM" id="SSF64263">
    <property type="entry name" value="Prokaryotic ribosomal protein L17"/>
    <property type="match status" value="1"/>
</dbReference>
<dbReference type="Gene3D" id="3.90.1030.10">
    <property type="entry name" value="Ribosomal protein L17"/>
    <property type="match status" value="1"/>
</dbReference>
<proteinExistence type="inferred from homology"/>